<dbReference type="PANTHER" id="PTHR43374">
    <property type="entry name" value="FLAVIN PRENYLTRANSFERASE"/>
    <property type="match status" value="1"/>
</dbReference>
<comment type="similarity">
    <text evidence="5">Belongs to the UbiX/PAD1 family. YclB subfamily.</text>
</comment>
<dbReference type="RefSeq" id="WP_378263728.1">
    <property type="nucleotide sequence ID" value="NZ_JBHSIT010000015.1"/>
</dbReference>
<feature type="binding site" evidence="5">
    <location>
        <begin position="86"/>
        <end position="89"/>
    </location>
    <ligand>
        <name>FMN</name>
        <dbReference type="ChEBI" id="CHEBI:58210"/>
    </ligand>
</feature>
<evidence type="ECO:0000256" key="1">
    <source>
        <dbReference type="ARBA" id="ARBA00022602"/>
    </source>
</evidence>
<dbReference type="SUPFAM" id="SSF52507">
    <property type="entry name" value="Homo-oligomeric flavin-containing Cys decarboxylases, HFCD"/>
    <property type="match status" value="1"/>
</dbReference>
<comment type="caution">
    <text evidence="8">The sequence shown here is derived from an EMBL/GenBank/DDBJ whole genome shotgun (WGS) entry which is preliminary data.</text>
</comment>
<keyword evidence="4 5" id="KW-0808">Transferase</keyword>
<feature type="domain" description="Flavoprotein" evidence="7">
    <location>
        <begin position="1"/>
        <end position="172"/>
    </location>
</feature>
<proteinExistence type="inferred from homology"/>
<feature type="binding site" evidence="5">
    <location>
        <position position="35"/>
    </location>
    <ligand>
        <name>FMN</name>
        <dbReference type="ChEBI" id="CHEBI:58210"/>
    </ligand>
</feature>
<evidence type="ECO:0000256" key="6">
    <source>
        <dbReference type="SAM" id="MobiDB-lite"/>
    </source>
</evidence>
<keyword evidence="1 5" id="KW-0637">Prenyltransferase</keyword>
<keyword evidence="2 5" id="KW-0285">Flavoprotein</keyword>
<evidence type="ECO:0000256" key="4">
    <source>
        <dbReference type="ARBA" id="ARBA00022679"/>
    </source>
</evidence>
<evidence type="ECO:0000256" key="2">
    <source>
        <dbReference type="ARBA" id="ARBA00022630"/>
    </source>
</evidence>
<feature type="binding site" evidence="5">
    <location>
        <position position="121"/>
    </location>
    <ligand>
        <name>FMN</name>
        <dbReference type="ChEBI" id="CHEBI:58210"/>
    </ligand>
</feature>
<organism evidence="8 9">
    <name type="scientific">Actinomadura gamaensis</name>
    <dbReference type="NCBI Taxonomy" id="1763541"/>
    <lineage>
        <taxon>Bacteria</taxon>
        <taxon>Bacillati</taxon>
        <taxon>Actinomycetota</taxon>
        <taxon>Actinomycetes</taxon>
        <taxon>Streptosporangiales</taxon>
        <taxon>Thermomonosporaceae</taxon>
        <taxon>Actinomadura</taxon>
    </lineage>
</organism>
<evidence type="ECO:0000256" key="3">
    <source>
        <dbReference type="ARBA" id="ARBA00022643"/>
    </source>
</evidence>
<evidence type="ECO:0000313" key="9">
    <source>
        <dbReference type="Proteomes" id="UP001595872"/>
    </source>
</evidence>
<keyword evidence="3 5" id="KW-0288">FMN</keyword>
<keyword evidence="5" id="KW-0058">Aromatic hydrocarbons catabolism</keyword>
<evidence type="ECO:0000259" key="7">
    <source>
        <dbReference type="Pfam" id="PF02441"/>
    </source>
</evidence>
<comment type="function">
    <text evidence="5">Involved in the non-oxidative decarboxylation and detoxification of phenolic derivatives. Flavin prenyltransferase that catalyzes the synthesis of the prenylated FMN cofactor (prenyl-FMN) for phenolic acid decarboxylase.</text>
</comment>
<dbReference type="NCBIfam" id="NF004685">
    <property type="entry name" value="PRK06029.1"/>
    <property type="match status" value="1"/>
</dbReference>
<accession>A0ABV9UCN6</accession>
<dbReference type="InterPro" id="IPR004507">
    <property type="entry name" value="UbiX-like"/>
</dbReference>
<dbReference type="EMBL" id="JBHSIT010000015">
    <property type="protein sequence ID" value="MFC4913120.1"/>
    <property type="molecule type" value="Genomic_DNA"/>
</dbReference>
<sequence length="209" mass="22218">MRLVVAMTGATGAPIGVRLLEALRELDVETHLVVSRWARVTLAQETGRPVREVAALASASHGPDDQGAPISSGSFRTDGMVVVPCSMKTLAAVRTGYGDGLIARAADVTLKERRRLVLVARETPLSAVHLENMLELTRTGAVVMPPMPAFYNHPETIDGIVEHIVARVLDQFGLDLPTAERWQGFTAPAPAPAPAPASGSPFAEKGRLT</sequence>
<dbReference type="InterPro" id="IPR036551">
    <property type="entry name" value="Flavin_trans-like"/>
</dbReference>
<dbReference type="PANTHER" id="PTHR43374:SF1">
    <property type="entry name" value="FLAVIN PRENYLTRANSFERASE PAD1, MITOCHONDRIAL"/>
    <property type="match status" value="1"/>
</dbReference>
<comment type="subunit">
    <text evidence="5">Homododecamer.</text>
</comment>
<dbReference type="InterPro" id="IPR003382">
    <property type="entry name" value="Flavoprotein"/>
</dbReference>
<comment type="catalytic activity">
    <reaction evidence="5">
        <text>dimethylallyl phosphate + FMNH2 = prenylated FMNH2 + phosphate</text>
        <dbReference type="Rhea" id="RHEA:37743"/>
        <dbReference type="ChEBI" id="CHEBI:43474"/>
        <dbReference type="ChEBI" id="CHEBI:57618"/>
        <dbReference type="ChEBI" id="CHEBI:87467"/>
        <dbReference type="ChEBI" id="CHEBI:88052"/>
        <dbReference type="EC" id="2.5.1.129"/>
    </reaction>
</comment>
<dbReference type="NCBIfam" id="TIGR00421">
    <property type="entry name" value="ubiX_pad"/>
    <property type="match status" value="1"/>
</dbReference>
<dbReference type="Gene3D" id="3.40.50.1950">
    <property type="entry name" value="Flavin prenyltransferase-like"/>
    <property type="match status" value="1"/>
</dbReference>
<evidence type="ECO:0000256" key="5">
    <source>
        <dbReference type="HAMAP-Rule" id="MF_01986"/>
    </source>
</evidence>
<dbReference type="HAMAP" id="MF_01984">
    <property type="entry name" value="ubiX_pad"/>
    <property type="match status" value="1"/>
</dbReference>
<dbReference type="EC" id="2.5.1.129" evidence="5"/>
<keyword evidence="9" id="KW-1185">Reference proteome</keyword>
<gene>
    <name evidence="8" type="ORF">ACFPCY_37885</name>
</gene>
<dbReference type="HAMAP" id="MF_01986">
    <property type="entry name" value="ubiX_pad_yclB"/>
    <property type="match status" value="1"/>
</dbReference>
<feature type="binding site" evidence="5">
    <location>
        <begin position="9"/>
        <end position="11"/>
    </location>
    <ligand>
        <name>FMN</name>
        <dbReference type="ChEBI" id="CHEBI:58210"/>
    </ligand>
</feature>
<dbReference type="Proteomes" id="UP001595872">
    <property type="component" value="Unassembled WGS sequence"/>
</dbReference>
<protein>
    <recommendedName>
        <fullName evidence="5">Probable UbiX-like flavin prenyltransferase</fullName>
        <ecNumber evidence="5">2.5.1.129</ecNumber>
    </recommendedName>
    <alternativeName>
        <fullName evidence="5">Phenolic acid decarboxylase subunit B</fullName>
        <shortName evidence="5">PAD</shortName>
    </alternativeName>
</protein>
<reference evidence="9" key="1">
    <citation type="journal article" date="2019" name="Int. J. Syst. Evol. Microbiol.">
        <title>The Global Catalogue of Microorganisms (GCM) 10K type strain sequencing project: providing services to taxonomists for standard genome sequencing and annotation.</title>
        <authorList>
            <consortium name="The Broad Institute Genomics Platform"/>
            <consortium name="The Broad Institute Genome Sequencing Center for Infectious Disease"/>
            <person name="Wu L."/>
            <person name="Ma J."/>
        </authorList>
    </citation>
    <scope>NUCLEOTIDE SEQUENCE [LARGE SCALE GENOMIC DNA]</scope>
    <source>
        <strain evidence="9">KLKA75</strain>
    </source>
</reference>
<name>A0ABV9UCN6_9ACTN</name>
<feature type="region of interest" description="Disordered" evidence="6">
    <location>
        <begin position="186"/>
        <end position="209"/>
    </location>
</feature>
<keyword evidence="5" id="KW-0216">Detoxification</keyword>
<dbReference type="Pfam" id="PF02441">
    <property type="entry name" value="Flavoprotein"/>
    <property type="match status" value="1"/>
</dbReference>
<evidence type="ECO:0000313" key="8">
    <source>
        <dbReference type="EMBL" id="MFC4913120.1"/>
    </source>
</evidence>
<dbReference type="InterPro" id="IPR032901">
    <property type="entry name" value="UbiX_pad_YclB"/>
</dbReference>